<organism evidence="2 3">
    <name type="scientific">Mikania micrantha</name>
    <name type="common">bitter vine</name>
    <dbReference type="NCBI Taxonomy" id="192012"/>
    <lineage>
        <taxon>Eukaryota</taxon>
        <taxon>Viridiplantae</taxon>
        <taxon>Streptophyta</taxon>
        <taxon>Embryophyta</taxon>
        <taxon>Tracheophyta</taxon>
        <taxon>Spermatophyta</taxon>
        <taxon>Magnoliopsida</taxon>
        <taxon>eudicotyledons</taxon>
        <taxon>Gunneridae</taxon>
        <taxon>Pentapetalae</taxon>
        <taxon>asterids</taxon>
        <taxon>campanulids</taxon>
        <taxon>Asterales</taxon>
        <taxon>Asteraceae</taxon>
        <taxon>Asteroideae</taxon>
        <taxon>Heliantheae alliance</taxon>
        <taxon>Eupatorieae</taxon>
        <taxon>Mikania</taxon>
    </lineage>
</organism>
<dbReference type="Proteomes" id="UP000326396">
    <property type="component" value="Linkage Group LG3"/>
</dbReference>
<protein>
    <submittedName>
        <fullName evidence="2">Uncharacterized protein</fullName>
    </submittedName>
</protein>
<feature type="compositionally biased region" description="Acidic residues" evidence="1">
    <location>
        <begin position="74"/>
        <end position="84"/>
    </location>
</feature>
<evidence type="ECO:0000313" key="3">
    <source>
        <dbReference type="Proteomes" id="UP000326396"/>
    </source>
</evidence>
<feature type="region of interest" description="Disordered" evidence="1">
    <location>
        <begin position="148"/>
        <end position="178"/>
    </location>
</feature>
<sequence>MVVFDRSKNVVVVGLARGDDGCVMRQSNAHMYVICKWLTMGQSLVVSFHETCLSHEQWQSKAYFGVDYVRDADSKDDEEEDEDDSAHADVDPQSISTSVGGEVLQVLAYDIQIPVYKTKNTIRYLSEHEENMKRNKLVSPKTGTITVDNASLGQVQHTPDREQSGSPVRSLSSPMAAA</sequence>
<feature type="region of interest" description="Disordered" evidence="1">
    <location>
        <begin position="73"/>
        <end position="94"/>
    </location>
</feature>
<dbReference type="EMBL" id="SZYD01000013">
    <property type="protein sequence ID" value="KAD4385794.1"/>
    <property type="molecule type" value="Genomic_DNA"/>
</dbReference>
<accession>A0A5N6N6D1</accession>
<feature type="compositionally biased region" description="Polar residues" evidence="1">
    <location>
        <begin position="164"/>
        <end position="178"/>
    </location>
</feature>
<feature type="compositionally biased region" description="Polar residues" evidence="1">
    <location>
        <begin position="148"/>
        <end position="157"/>
    </location>
</feature>
<evidence type="ECO:0000256" key="1">
    <source>
        <dbReference type="SAM" id="MobiDB-lite"/>
    </source>
</evidence>
<dbReference type="AlphaFoldDB" id="A0A5N6N6D1"/>
<comment type="caution">
    <text evidence="2">The sequence shown here is derived from an EMBL/GenBank/DDBJ whole genome shotgun (WGS) entry which is preliminary data.</text>
</comment>
<evidence type="ECO:0000313" key="2">
    <source>
        <dbReference type="EMBL" id="KAD4385794.1"/>
    </source>
</evidence>
<gene>
    <name evidence="2" type="ORF">E3N88_25963</name>
</gene>
<reference evidence="2 3" key="1">
    <citation type="submission" date="2019-05" db="EMBL/GenBank/DDBJ databases">
        <title>Mikania micrantha, genome provides insights into the molecular mechanism of rapid growth.</title>
        <authorList>
            <person name="Liu B."/>
        </authorList>
    </citation>
    <scope>NUCLEOTIDE SEQUENCE [LARGE SCALE GENOMIC DNA]</scope>
    <source>
        <strain evidence="2">NLD-2019</strain>
        <tissue evidence="2">Leaf</tissue>
    </source>
</reference>
<proteinExistence type="predicted"/>
<name>A0A5N6N6D1_9ASTR</name>
<keyword evidence="3" id="KW-1185">Reference proteome</keyword>